<dbReference type="SMART" id="SM00382">
    <property type="entry name" value="AAA"/>
    <property type="match status" value="2"/>
</dbReference>
<dbReference type="PROSITE" id="PS00211">
    <property type="entry name" value="ABC_TRANSPORTER_1"/>
    <property type="match status" value="2"/>
</dbReference>
<dbReference type="GO" id="GO:0016887">
    <property type="term" value="F:ATP hydrolysis activity"/>
    <property type="evidence" value="ECO:0007669"/>
    <property type="project" value="InterPro"/>
</dbReference>
<evidence type="ECO:0000256" key="2">
    <source>
        <dbReference type="ARBA" id="ARBA00022448"/>
    </source>
</evidence>
<evidence type="ECO:0000256" key="3">
    <source>
        <dbReference type="ARBA" id="ARBA00022741"/>
    </source>
</evidence>
<dbReference type="EMBL" id="FQ312005">
    <property type="protein sequence ID" value="CBW25416.1"/>
    <property type="molecule type" value="Genomic_DNA"/>
</dbReference>
<dbReference type="OrthoDB" id="5297100at2"/>
<dbReference type="eggNOG" id="COG4172">
    <property type="taxonomic scope" value="Bacteria"/>
</dbReference>
<protein>
    <submittedName>
        <fullName evidence="6">ATP-binding component of ABC transporter</fullName>
    </submittedName>
</protein>
<dbReference type="Proteomes" id="UP000008963">
    <property type="component" value="Chromosome"/>
</dbReference>
<dbReference type="InterPro" id="IPR003439">
    <property type="entry name" value="ABC_transporter-like_ATP-bd"/>
</dbReference>
<dbReference type="GO" id="GO:0005524">
    <property type="term" value="F:ATP binding"/>
    <property type="evidence" value="ECO:0007669"/>
    <property type="project" value="UniProtKB-KW"/>
</dbReference>
<dbReference type="HOGENOM" id="CLU_000604_86_2_7"/>
<dbReference type="PANTHER" id="PTHR43776">
    <property type="entry name" value="TRANSPORT ATP-BINDING PROTEIN"/>
    <property type="match status" value="1"/>
</dbReference>
<keyword evidence="3" id="KW-0547">Nucleotide-binding</keyword>
<dbReference type="NCBIfam" id="NF008453">
    <property type="entry name" value="PRK11308.1"/>
    <property type="match status" value="2"/>
</dbReference>
<sequence>MSENILSIKNLTIEFKSEDETVRAVKSLNLDIPKGKTVGLVGESGSGKSVTSLAIMGLIPNPPGKISEGQILFHGEDLTKMSQDQMRKIRGNKIAMIFQEPMTSLNPVYTVGNQIDEVLMLHQDKSAKEARKRTIELLDEVGIPSPSESVNKYPHQMSGGQKQRVMIAMAMACEPELLICDEPTTALDVTIQKQVLELMFDLQRKHGMSMLFITHDLAVIADIADEVAVMFRGDLVEKNTTKKLFENPEHPYTKGLLACRPSLVENTKRLLTVEDFVGGVAADEKNLEPLKKEIKVAREIDENENPVILEIKGFKKYFPIKGGLFGRTVDHFKAVDDVNIKVRKGRTLGLVGESGCGKTTLGRSILRLIEPTEGEVFYHGQDITKITPEEMRILRRKMQIIFQDPYSSLNPRMTIGDIITEPMVIHNIGNSKKERYQVAADLLEKVGLKGDHLNRYPHEFSGGQRQRICIARALGLKPEFIICDESVSALDVSVQAQVLNLLQDLQDEFDLTYIFISHDLSVVKYISDEICVMNKGKIVEYATSDEIYKNPKDPYTQKLLGAIPKGIPKELLQDQQ</sequence>
<dbReference type="SUPFAM" id="SSF52540">
    <property type="entry name" value="P-loop containing nucleoside triphosphate hydrolases"/>
    <property type="match status" value="2"/>
</dbReference>
<dbReference type="InterPro" id="IPR027417">
    <property type="entry name" value="P-loop_NTPase"/>
</dbReference>
<keyword evidence="7" id="KW-1185">Reference proteome</keyword>
<dbReference type="InterPro" id="IPR013563">
    <property type="entry name" value="Oligopep_ABC_C"/>
</dbReference>
<name>E1X4I6_HALMS</name>
<proteinExistence type="inferred from homology"/>
<dbReference type="Pfam" id="PF00005">
    <property type="entry name" value="ABC_tran"/>
    <property type="match status" value="2"/>
</dbReference>
<organism evidence="6 7">
    <name type="scientific">Halobacteriovorax marinus (strain ATCC BAA-682 / DSM 15412 / SJ)</name>
    <name type="common">Bacteriovorax marinus</name>
    <dbReference type="NCBI Taxonomy" id="862908"/>
    <lineage>
        <taxon>Bacteria</taxon>
        <taxon>Pseudomonadati</taxon>
        <taxon>Bdellovibrionota</taxon>
        <taxon>Bacteriovoracia</taxon>
        <taxon>Bacteriovoracales</taxon>
        <taxon>Halobacteriovoraceae</taxon>
        <taxon>Halobacteriovorax</taxon>
    </lineage>
</organism>
<dbReference type="NCBIfam" id="NF007739">
    <property type="entry name" value="PRK10419.1"/>
    <property type="match status" value="2"/>
</dbReference>
<dbReference type="CDD" id="cd03257">
    <property type="entry name" value="ABC_NikE_OppD_transporters"/>
    <property type="match status" value="2"/>
</dbReference>
<evidence type="ECO:0000256" key="1">
    <source>
        <dbReference type="ARBA" id="ARBA00005417"/>
    </source>
</evidence>
<gene>
    <name evidence="6" type="ordered locus">BMS_0503</name>
</gene>
<feature type="domain" description="ABC transporter" evidence="5">
    <location>
        <begin position="309"/>
        <end position="560"/>
    </location>
</feature>
<evidence type="ECO:0000256" key="4">
    <source>
        <dbReference type="ARBA" id="ARBA00022840"/>
    </source>
</evidence>
<dbReference type="GO" id="GO:0055085">
    <property type="term" value="P:transmembrane transport"/>
    <property type="evidence" value="ECO:0007669"/>
    <property type="project" value="UniProtKB-ARBA"/>
</dbReference>
<comment type="similarity">
    <text evidence="1">Belongs to the ABC transporter superfamily.</text>
</comment>
<keyword evidence="4 6" id="KW-0067">ATP-binding</keyword>
<evidence type="ECO:0000313" key="7">
    <source>
        <dbReference type="Proteomes" id="UP000008963"/>
    </source>
</evidence>
<dbReference type="GO" id="GO:0015833">
    <property type="term" value="P:peptide transport"/>
    <property type="evidence" value="ECO:0007669"/>
    <property type="project" value="InterPro"/>
</dbReference>
<dbReference type="Gene3D" id="3.40.50.300">
    <property type="entry name" value="P-loop containing nucleotide triphosphate hydrolases"/>
    <property type="match status" value="2"/>
</dbReference>
<dbReference type="PANTHER" id="PTHR43776:SF7">
    <property type="entry name" value="D,D-DIPEPTIDE TRANSPORT ATP-BINDING PROTEIN DDPF-RELATED"/>
    <property type="match status" value="1"/>
</dbReference>
<dbReference type="FunFam" id="3.40.50.300:FF:000016">
    <property type="entry name" value="Oligopeptide ABC transporter ATP-binding component"/>
    <property type="match status" value="2"/>
</dbReference>
<keyword evidence="2" id="KW-0813">Transport</keyword>
<dbReference type="AlphaFoldDB" id="E1X4I6"/>
<feature type="domain" description="ABC transporter" evidence="5">
    <location>
        <begin position="6"/>
        <end position="257"/>
    </location>
</feature>
<accession>E1X4I6</accession>
<dbReference type="PROSITE" id="PS50893">
    <property type="entry name" value="ABC_TRANSPORTER_2"/>
    <property type="match status" value="2"/>
</dbReference>
<dbReference type="InterPro" id="IPR017871">
    <property type="entry name" value="ABC_transporter-like_CS"/>
</dbReference>
<dbReference type="Pfam" id="PF08352">
    <property type="entry name" value="oligo_HPY"/>
    <property type="match status" value="2"/>
</dbReference>
<dbReference type="InterPro" id="IPR050319">
    <property type="entry name" value="ABC_transp_ATP-bind"/>
</dbReference>
<dbReference type="STRING" id="862908.BMS_0503"/>
<dbReference type="InterPro" id="IPR003593">
    <property type="entry name" value="AAA+_ATPase"/>
</dbReference>
<evidence type="ECO:0000313" key="6">
    <source>
        <dbReference type="EMBL" id="CBW25416.1"/>
    </source>
</evidence>
<dbReference type="RefSeq" id="WP_014243203.1">
    <property type="nucleotide sequence ID" value="NC_016620.1"/>
</dbReference>
<dbReference type="PATRIC" id="fig|862908.3.peg.481"/>
<evidence type="ECO:0000259" key="5">
    <source>
        <dbReference type="PROSITE" id="PS50893"/>
    </source>
</evidence>
<dbReference type="KEGG" id="bmx:BMS_0503"/>
<reference evidence="7" key="1">
    <citation type="journal article" date="2013" name="ISME J.">
        <title>A small predatory core genome in the divergent marine Bacteriovorax marinus SJ and the terrestrial Bdellovibrio bacteriovorus.</title>
        <authorList>
            <person name="Crossman L.C."/>
            <person name="Chen H."/>
            <person name="Cerdeno-Tarraga A.M."/>
            <person name="Brooks K."/>
            <person name="Quail M.A."/>
            <person name="Pineiro S.A."/>
            <person name="Hobley L."/>
            <person name="Sockett R.E."/>
            <person name="Bentley S.D."/>
            <person name="Parkhill J."/>
            <person name="Williams H.N."/>
            <person name="Stine O.C."/>
        </authorList>
    </citation>
    <scope>NUCLEOTIDE SEQUENCE [LARGE SCALE GENOMIC DNA]</scope>
    <source>
        <strain evidence="7">ATCC BAA-682 / DSM 15412 / SJ</strain>
    </source>
</reference>